<feature type="coiled-coil region" evidence="1">
    <location>
        <begin position="415"/>
        <end position="448"/>
    </location>
</feature>
<organism evidence="3 4">
    <name type="scientific">Tanacetum coccineum</name>
    <dbReference type="NCBI Taxonomy" id="301880"/>
    <lineage>
        <taxon>Eukaryota</taxon>
        <taxon>Viridiplantae</taxon>
        <taxon>Streptophyta</taxon>
        <taxon>Embryophyta</taxon>
        <taxon>Tracheophyta</taxon>
        <taxon>Spermatophyta</taxon>
        <taxon>Magnoliopsida</taxon>
        <taxon>eudicotyledons</taxon>
        <taxon>Gunneridae</taxon>
        <taxon>Pentapetalae</taxon>
        <taxon>asterids</taxon>
        <taxon>campanulids</taxon>
        <taxon>Asterales</taxon>
        <taxon>Asteraceae</taxon>
        <taxon>Asteroideae</taxon>
        <taxon>Anthemideae</taxon>
        <taxon>Anthemidinae</taxon>
        <taxon>Tanacetum</taxon>
    </lineage>
</organism>
<keyword evidence="4" id="KW-1185">Reference proteome</keyword>
<reference evidence="3" key="2">
    <citation type="submission" date="2022-01" db="EMBL/GenBank/DDBJ databases">
        <authorList>
            <person name="Yamashiro T."/>
            <person name="Shiraishi A."/>
            <person name="Satake H."/>
            <person name="Nakayama K."/>
        </authorList>
    </citation>
    <scope>NUCLEOTIDE SEQUENCE</scope>
</reference>
<evidence type="ECO:0000256" key="1">
    <source>
        <dbReference type="SAM" id="Coils"/>
    </source>
</evidence>
<comment type="caution">
    <text evidence="3">The sequence shown here is derived from an EMBL/GenBank/DDBJ whole genome shotgun (WGS) entry which is preliminary data.</text>
</comment>
<dbReference type="EMBL" id="BQNB010018356">
    <property type="protein sequence ID" value="GJT73486.1"/>
    <property type="molecule type" value="Genomic_DNA"/>
</dbReference>
<reference evidence="3" key="1">
    <citation type="journal article" date="2022" name="Int. J. Mol. Sci.">
        <title>Draft Genome of Tanacetum Coccineum: Genomic Comparison of Closely Related Tanacetum-Family Plants.</title>
        <authorList>
            <person name="Yamashiro T."/>
            <person name="Shiraishi A."/>
            <person name="Nakayama K."/>
            <person name="Satake H."/>
        </authorList>
    </citation>
    <scope>NUCLEOTIDE SEQUENCE</scope>
</reference>
<evidence type="ECO:0000256" key="2">
    <source>
        <dbReference type="SAM" id="MobiDB-lite"/>
    </source>
</evidence>
<evidence type="ECO:0008006" key="5">
    <source>
        <dbReference type="Google" id="ProtNLM"/>
    </source>
</evidence>
<evidence type="ECO:0000313" key="3">
    <source>
        <dbReference type="EMBL" id="GJT73486.1"/>
    </source>
</evidence>
<gene>
    <name evidence="3" type="ORF">Tco_1032772</name>
</gene>
<evidence type="ECO:0000313" key="4">
    <source>
        <dbReference type="Proteomes" id="UP001151760"/>
    </source>
</evidence>
<accession>A0ABQ5GCX0</accession>
<proteinExistence type="predicted"/>
<dbReference type="Proteomes" id="UP001151760">
    <property type="component" value="Unassembled WGS sequence"/>
</dbReference>
<keyword evidence="1" id="KW-0175">Coiled coil</keyword>
<sequence length="726" mass="83119">MSNLKFAETHNLVAFLEKPKESDGFEGIIDFLNASSIRYALTIQALVDGKKVIVTETSVRRALQLKDVEGTECLLNATIFEQLTLMGYENLTQKLTFYKAFFSPQWKFLIHTILQCLSAKTTAWNEFSSTMASAIICLATNQKFNFSKYIFDNMVKNLEGGVKFLMYPRFMQVFLDKQFEGMNKHKEIYVTPSHTKKVFANMKREGKCFSGRPQKKQPRRKQRKDTKVPQPNGSTEPITDEAVNEEHVPIHSNDPLLSTSKIAKLKERVKKLERRNKSSTPGFKRLRKVGRSARIESSEDEGVFDDYEVEVEKVFGTAEVTTVSVITTTVDELSLAQTLIEIKAAKPKAVTTAAITTTTAVTRPKARGVVVQEPSEFRTTTSSSQTSQLLQAKDKGKAKMIEPEKPLKKKDQILIDEEIAQKLQAQLNAELEEEEKLAKQREEDANIAEWDNVQAMIDADYELAARLQAQEQEELTVEEKSKLFVELMDKRKKHFARLRAEEQRRKPPTKAQKRNQMCTYLKNMAGFTHSQLKNKSFDEVQKAFDKTMGWIDSFVSMDSEVVKGDKEKDEGSVTRAEESSSKRADDDQEEAEMKKHMEIVVDEEEIAVDAIPLATKPPIIVDWKIIKEGKMGYFQLIRADGSSRRYSSMIKMLQNIDREDLETLWKLVKAKHGNTRPEEAYERVLWGDLKVMFKPDVESEVWRNLQGYNVTVWKLFSSSGVHFVRF</sequence>
<feature type="compositionally biased region" description="Basic residues" evidence="2">
    <location>
        <begin position="213"/>
        <end position="224"/>
    </location>
</feature>
<feature type="region of interest" description="Disordered" evidence="2">
    <location>
        <begin position="206"/>
        <end position="239"/>
    </location>
</feature>
<protein>
    <recommendedName>
        <fullName evidence="5">Synaptobrevin, longin-like domain protein</fullName>
    </recommendedName>
</protein>
<name>A0ABQ5GCX0_9ASTR</name>
<feature type="region of interest" description="Disordered" evidence="2">
    <location>
        <begin position="562"/>
        <end position="592"/>
    </location>
</feature>